<dbReference type="SUPFAM" id="SSF52218">
    <property type="entry name" value="Flavoproteins"/>
    <property type="match status" value="1"/>
</dbReference>
<dbReference type="AlphaFoldDB" id="A0A1I2WB11"/>
<dbReference type="Proteomes" id="UP000198752">
    <property type="component" value="Unassembled WGS sequence"/>
</dbReference>
<comment type="cofactor">
    <cofactor evidence="1">
        <name>FAD</name>
        <dbReference type="ChEBI" id="CHEBI:57692"/>
    </cofactor>
</comment>
<dbReference type="InterPro" id="IPR003680">
    <property type="entry name" value="Flavodoxin_fold"/>
</dbReference>
<evidence type="ECO:0000259" key="5">
    <source>
        <dbReference type="Pfam" id="PF02525"/>
    </source>
</evidence>
<comment type="similarity">
    <text evidence="4">Belongs to the oxidoreductase MdaB family.</text>
</comment>
<gene>
    <name evidence="6" type="ORF">SAMN02982927_03490</name>
</gene>
<organism evidence="6 7">
    <name type="scientific">Sporolactobacillus nakayamae</name>
    <dbReference type="NCBI Taxonomy" id="269670"/>
    <lineage>
        <taxon>Bacteria</taxon>
        <taxon>Bacillati</taxon>
        <taxon>Bacillota</taxon>
        <taxon>Bacilli</taxon>
        <taxon>Bacillales</taxon>
        <taxon>Sporolactobacillaceae</taxon>
        <taxon>Sporolactobacillus</taxon>
    </lineage>
</organism>
<keyword evidence="3" id="KW-0274">FAD</keyword>
<dbReference type="InterPro" id="IPR052397">
    <property type="entry name" value="NADPH-QR_MdaB"/>
</dbReference>
<dbReference type="PANTHER" id="PTHR46305">
    <property type="match status" value="1"/>
</dbReference>
<dbReference type="PANTHER" id="PTHR46305:SF3">
    <property type="entry name" value="NADPH:QUINONE OXIDOREDUCTASE MDAB"/>
    <property type="match status" value="1"/>
</dbReference>
<accession>A0A1I2WB11</accession>
<dbReference type="STRING" id="269670.SAMN02982927_03490"/>
<dbReference type="InterPro" id="IPR029039">
    <property type="entry name" value="Flavoprotein-like_sf"/>
</dbReference>
<reference evidence="7" key="1">
    <citation type="submission" date="2016-10" db="EMBL/GenBank/DDBJ databases">
        <authorList>
            <person name="Varghese N."/>
            <person name="Submissions S."/>
        </authorList>
    </citation>
    <scope>NUCLEOTIDE SEQUENCE [LARGE SCALE GENOMIC DNA]</scope>
    <source>
        <strain evidence="7">ATCC 700379</strain>
    </source>
</reference>
<feature type="domain" description="Flavodoxin-like fold" evidence="5">
    <location>
        <begin position="37"/>
        <end position="181"/>
    </location>
</feature>
<dbReference type="OrthoDB" id="9798454at2"/>
<dbReference type="Pfam" id="PF02525">
    <property type="entry name" value="Flavodoxin_2"/>
    <property type="match status" value="1"/>
</dbReference>
<evidence type="ECO:0000313" key="7">
    <source>
        <dbReference type="Proteomes" id="UP000198752"/>
    </source>
</evidence>
<dbReference type="Gene3D" id="3.40.50.360">
    <property type="match status" value="1"/>
</dbReference>
<proteinExistence type="inferred from homology"/>
<evidence type="ECO:0000256" key="2">
    <source>
        <dbReference type="ARBA" id="ARBA00022630"/>
    </source>
</evidence>
<protein>
    <submittedName>
        <fullName evidence="6">Modulator of drug activity B</fullName>
    </submittedName>
</protein>
<evidence type="ECO:0000256" key="3">
    <source>
        <dbReference type="ARBA" id="ARBA00022827"/>
    </source>
</evidence>
<evidence type="ECO:0000256" key="1">
    <source>
        <dbReference type="ARBA" id="ARBA00001974"/>
    </source>
</evidence>
<name>A0A1I2WB11_9BACL</name>
<evidence type="ECO:0000256" key="4">
    <source>
        <dbReference type="ARBA" id="ARBA00037981"/>
    </source>
</evidence>
<sequence>MEQKTVLIINGKDTRYDYVAKGDLNTFLSDTAAGYLKDKGFDVLTTSVADGYEVRDEENKWKQADFILFQFPIYWFAAPAVLKRYIEDVYNYGTFYSSAPEYGRGGLFKGKRYTVSTTWNAPKEVFGNGDSFFNGRSVDDVLSAFHDTQDFVGLTKLPSISFHDVIKNPDAPAYEDQMKKHLDTIFDR</sequence>
<keyword evidence="2" id="KW-0285">Flavoprotein</keyword>
<evidence type="ECO:0000313" key="6">
    <source>
        <dbReference type="EMBL" id="SFG98580.1"/>
    </source>
</evidence>
<keyword evidence="7" id="KW-1185">Reference proteome</keyword>
<dbReference type="RefSeq" id="WP_093674799.1">
    <property type="nucleotide sequence ID" value="NZ_FOOY01000038.1"/>
</dbReference>
<dbReference type="EMBL" id="FOOY01000038">
    <property type="protein sequence ID" value="SFG98580.1"/>
    <property type="molecule type" value="Genomic_DNA"/>
</dbReference>